<proteinExistence type="predicted"/>
<accession>A0ABV6YY69</accession>
<sequence length="110" mass="12423">YMGEHAQADIIAFNESMILEMGNILSSAYLTATEQFTGLFLLPSIPNVIDENIKVMDVLDLKAIPDPKNPLVVLRADMFLPPYEIGIKFYTILVFEEAKRVLTAWEDNLC</sequence>
<gene>
    <name evidence="2" type="ORF">ACFL27_13135</name>
</gene>
<comment type="caution">
    <text evidence="2">The sequence shown here is derived from an EMBL/GenBank/DDBJ whole genome shotgun (WGS) entry which is preliminary data.</text>
</comment>
<organism evidence="2 3">
    <name type="scientific">candidate division CSSED10-310 bacterium</name>
    <dbReference type="NCBI Taxonomy" id="2855610"/>
    <lineage>
        <taxon>Bacteria</taxon>
        <taxon>Bacteria division CSSED10-310</taxon>
    </lineage>
</organism>
<evidence type="ECO:0000256" key="1">
    <source>
        <dbReference type="ARBA" id="ARBA00022500"/>
    </source>
</evidence>
<evidence type="ECO:0000313" key="3">
    <source>
        <dbReference type="Proteomes" id="UP001594351"/>
    </source>
</evidence>
<dbReference type="Gene3D" id="3.40.1550.10">
    <property type="entry name" value="CheC-like"/>
    <property type="match status" value="1"/>
</dbReference>
<dbReference type="Proteomes" id="UP001594351">
    <property type="component" value="Unassembled WGS sequence"/>
</dbReference>
<evidence type="ECO:0008006" key="4">
    <source>
        <dbReference type="Google" id="ProtNLM"/>
    </source>
</evidence>
<name>A0ABV6YY69_UNCC1</name>
<protein>
    <recommendedName>
        <fullName evidence="4">CheC-like protein domain-containing protein</fullName>
    </recommendedName>
</protein>
<keyword evidence="1" id="KW-0145">Chemotaxis</keyword>
<evidence type="ECO:0000313" key="2">
    <source>
        <dbReference type="EMBL" id="MFC1851132.1"/>
    </source>
</evidence>
<reference evidence="2 3" key="1">
    <citation type="submission" date="2024-09" db="EMBL/GenBank/DDBJ databases">
        <title>Laminarin stimulates single cell rates of sulfate reduction while oxygen inhibits transcriptomic activity in coastal marine sediment.</title>
        <authorList>
            <person name="Lindsay M."/>
            <person name="Orcutt B."/>
            <person name="Emerson D."/>
            <person name="Stepanauskas R."/>
            <person name="D'Angelo T."/>
        </authorList>
    </citation>
    <scope>NUCLEOTIDE SEQUENCE [LARGE SCALE GENOMIC DNA]</scope>
    <source>
        <strain evidence="2">SAG AM-311-K15</strain>
    </source>
</reference>
<dbReference type="SUPFAM" id="SSF103039">
    <property type="entry name" value="CheC-like"/>
    <property type="match status" value="1"/>
</dbReference>
<dbReference type="InterPro" id="IPR028976">
    <property type="entry name" value="CheC-like_sf"/>
</dbReference>
<dbReference type="EMBL" id="JBHPBY010000155">
    <property type="protein sequence ID" value="MFC1851132.1"/>
    <property type="molecule type" value="Genomic_DNA"/>
</dbReference>
<feature type="non-terminal residue" evidence="2">
    <location>
        <position position="1"/>
    </location>
</feature>
<keyword evidence="3" id="KW-1185">Reference proteome</keyword>